<dbReference type="EMBL" id="CP158568">
    <property type="protein sequence ID" value="XBY44930.1"/>
    <property type="molecule type" value="Genomic_DNA"/>
</dbReference>
<dbReference type="AlphaFoldDB" id="A0AAU7XAG1"/>
<dbReference type="Pfam" id="PF00583">
    <property type="entry name" value="Acetyltransf_1"/>
    <property type="match status" value="1"/>
</dbReference>
<dbReference type="KEGG" id="mflg:ABS361_01090"/>
<dbReference type="SUPFAM" id="SSF55729">
    <property type="entry name" value="Acyl-CoA N-acyltransferases (Nat)"/>
    <property type="match status" value="1"/>
</dbReference>
<dbReference type="RefSeq" id="WP_407050022.1">
    <property type="nucleotide sequence ID" value="NZ_CP158568.1"/>
</dbReference>
<dbReference type="Gene3D" id="3.40.630.90">
    <property type="match status" value="1"/>
</dbReference>
<organism evidence="2">
    <name type="scientific">Methyloraptor flagellatus</name>
    <dbReference type="NCBI Taxonomy" id="3162530"/>
    <lineage>
        <taxon>Bacteria</taxon>
        <taxon>Pseudomonadati</taxon>
        <taxon>Pseudomonadota</taxon>
        <taxon>Alphaproteobacteria</taxon>
        <taxon>Hyphomicrobiales</taxon>
        <taxon>Ancalomicrobiaceae</taxon>
        <taxon>Methyloraptor</taxon>
    </lineage>
</organism>
<name>A0AAU7XAG1_9HYPH</name>
<evidence type="ECO:0000313" key="2">
    <source>
        <dbReference type="EMBL" id="XBY44930.1"/>
    </source>
</evidence>
<dbReference type="PANTHER" id="PTHR47237:SF1">
    <property type="entry name" value="SLL0310 PROTEIN"/>
    <property type="match status" value="1"/>
</dbReference>
<protein>
    <submittedName>
        <fullName evidence="2">GNAT family N-acetyltransferase</fullName>
        <ecNumber evidence="2">2.3.1.-</ecNumber>
    </submittedName>
</protein>
<dbReference type="InterPro" id="IPR052729">
    <property type="entry name" value="Acyl/Acetyltrans_Enzymes"/>
</dbReference>
<proteinExistence type="predicted"/>
<evidence type="ECO:0000259" key="1">
    <source>
        <dbReference type="PROSITE" id="PS51186"/>
    </source>
</evidence>
<reference evidence="2" key="1">
    <citation type="submission" date="2024-06" db="EMBL/GenBank/DDBJ databases">
        <title>Methylostella associata gen. nov., sp. nov., a novel Ancalomicrobiaceae-affiliated facultatively methylotrophic bacteria that feed on methanotrophs of the genus Methylococcus.</title>
        <authorList>
            <person name="Saltykova V."/>
            <person name="Danilova O.V."/>
            <person name="Oshkin I.Y."/>
            <person name="Belova S.E."/>
            <person name="Pimenov N.V."/>
            <person name="Dedysh S.N."/>
        </authorList>
    </citation>
    <scope>NUCLEOTIDE SEQUENCE</scope>
    <source>
        <strain evidence="2">S20</strain>
    </source>
</reference>
<dbReference type="EC" id="2.3.1.-" evidence="2"/>
<dbReference type="PANTHER" id="PTHR47237">
    <property type="entry name" value="SLL0310 PROTEIN"/>
    <property type="match status" value="1"/>
</dbReference>
<gene>
    <name evidence="2" type="ORF">ABS361_01090</name>
</gene>
<dbReference type="InterPro" id="IPR041496">
    <property type="entry name" value="YitH/HolE_GNAT"/>
</dbReference>
<dbReference type="InterPro" id="IPR016181">
    <property type="entry name" value="Acyl_CoA_acyltransferase"/>
</dbReference>
<dbReference type="PROSITE" id="PS51186">
    <property type="entry name" value="GNAT"/>
    <property type="match status" value="1"/>
</dbReference>
<dbReference type="GO" id="GO:0016747">
    <property type="term" value="F:acyltransferase activity, transferring groups other than amino-acyl groups"/>
    <property type="evidence" value="ECO:0007669"/>
    <property type="project" value="InterPro"/>
</dbReference>
<dbReference type="Pfam" id="PF18014">
    <property type="entry name" value="Acetyltransf_18"/>
    <property type="match status" value="1"/>
</dbReference>
<accession>A0AAU7XAG1</accession>
<sequence length="284" mass="29815">MTAAGQFEVTTASATDLATMVGWAAAEGWNPGRGDAAPFHAADPHGFLIGRLDGAPIGCISVVRYGTDFGFLGFYIVAPEHRGRGYGMRIWDAGMAYLAGRTVGLDGVVAQQANYAKSGFVLAHRNVRYAGRVTSEGAIDPRVMPVDTGLAPAVVAYDRPLFPADRGAFLSAWLDGSGGRLALAFVEDGAVRGYGVIRPAEAGFKIGPLFADTAVIAEALFLALAARAESDTVVLDPPEPNCAAVALAVRHGLQPVFETARMYRGPAPTLDLDRIFGITSFELG</sequence>
<keyword evidence="2" id="KW-0012">Acyltransferase</keyword>
<keyword evidence="2" id="KW-0808">Transferase</keyword>
<dbReference type="Gene3D" id="3.40.630.30">
    <property type="match status" value="1"/>
</dbReference>
<dbReference type="CDD" id="cd04301">
    <property type="entry name" value="NAT_SF"/>
    <property type="match status" value="1"/>
</dbReference>
<dbReference type="InterPro" id="IPR000182">
    <property type="entry name" value="GNAT_dom"/>
</dbReference>
<feature type="domain" description="N-acetyltransferase" evidence="1">
    <location>
        <begin position="7"/>
        <end position="146"/>
    </location>
</feature>